<dbReference type="InterPro" id="IPR041504">
    <property type="entry name" value="AidB_N"/>
</dbReference>
<protein>
    <submittedName>
        <fullName evidence="11">Acyl-CoA dehydrogenase</fullName>
    </submittedName>
</protein>
<organism evidence="11 12">
    <name type="scientific">Halostagnicola kamekurae</name>
    <dbReference type="NCBI Taxonomy" id="619731"/>
    <lineage>
        <taxon>Archaea</taxon>
        <taxon>Methanobacteriati</taxon>
        <taxon>Methanobacteriota</taxon>
        <taxon>Stenosarchaea group</taxon>
        <taxon>Halobacteria</taxon>
        <taxon>Halobacteriales</taxon>
        <taxon>Natrialbaceae</taxon>
        <taxon>Halostagnicola</taxon>
    </lineage>
</organism>
<evidence type="ECO:0000256" key="1">
    <source>
        <dbReference type="ARBA" id="ARBA00001974"/>
    </source>
</evidence>
<feature type="domain" description="Acyl-CoA dehydrogenase 11-like C-terminal" evidence="10">
    <location>
        <begin position="515"/>
        <end position="607"/>
    </location>
</feature>
<dbReference type="InterPro" id="IPR006089">
    <property type="entry name" value="Acyl-CoA_DH_CS"/>
</dbReference>
<proteinExistence type="inferred from homology"/>
<dbReference type="AlphaFoldDB" id="A0A1I6P0L4"/>
<feature type="compositionally biased region" description="Basic and acidic residues" evidence="6">
    <location>
        <begin position="406"/>
        <end position="433"/>
    </location>
</feature>
<evidence type="ECO:0000313" key="11">
    <source>
        <dbReference type="EMBL" id="SFS33721.1"/>
    </source>
</evidence>
<dbReference type="EMBL" id="FOZS01000001">
    <property type="protein sequence ID" value="SFS33721.1"/>
    <property type="molecule type" value="Genomic_DNA"/>
</dbReference>
<gene>
    <name evidence="11" type="ORF">SAMN04488556_0247</name>
</gene>
<keyword evidence="4 5" id="KW-0274">FAD</keyword>
<dbReference type="InterPro" id="IPR009100">
    <property type="entry name" value="AcylCoA_DH/oxidase_NM_dom_sf"/>
</dbReference>
<dbReference type="SUPFAM" id="SSF56645">
    <property type="entry name" value="Acyl-CoA dehydrogenase NM domain-like"/>
    <property type="match status" value="1"/>
</dbReference>
<reference evidence="12" key="1">
    <citation type="submission" date="2016-10" db="EMBL/GenBank/DDBJ databases">
        <authorList>
            <person name="Varghese N."/>
            <person name="Submissions S."/>
        </authorList>
    </citation>
    <scope>NUCLEOTIDE SEQUENCE [LARGE SCALE GENOMIC DNA]</scope>
    <source>
        <strain evidence="12">DSM 22427</strain>
    </source>
</reference>
<evidence type="ECO:0000259" key="9">
    <source>
        <dbReference type="Pfam" id="PF18158"/>
    </source>
</evidence>
<sequence length="648" mass="71605">MCSRIDFGEFEEGRGVNYWALDRTLQRELERIYTESEFAWAAPRLSSFGRTVGHTIADNADYIDDNGPVLEPYDKHGDVQNYVRYPAEQRENEELAYEAGIVADSFRAPPGREEPMPYSHNLAMQYLLSYADPGFDCPVAMTTGVALVLEKFGDEELEPYYSALTSRDHADLIEGAMFLTEKQGGSDVGANETRAAFDEESGYWRLEGEKWFCSNVDAEGTLALARTADAPAGTDGLSLFLVPHADPEGGALTKRERRERAAAAGGNRGLPPGDLNDQYYRRLKDKLGTISVPTGEVEFTGAKGILVGEEGNGFKQMTEMLNVERLSNAAASCGLMGRALLESRIYAANREAFGKPIEEHPLLRVDLVDMTVDHEAATAFTFEAARLFSERERLERENGENRGSLKGRENPESRESRRGHGNSEKRGTREGETPEDTYRLLRLLIPIAKARTARMAVDTASYAMEVHGGNGYVDDFVTNRLLRDAQVLPIWEGTENVLSLDVLRALEREGAHEPFFEAVRERLEGVTHPVLEESAAVVESEFRDLADAMAALADAETDDAQLAAKRLAHYVFDVFTAALLLEQAQAGLEGGDGRTALVARQFVANELEERDARGIADGDRTPIERFEAIVHYGSVEPDELERATTGGE</sequence>
<keyword evidence="12" id="KW-1185">Reference proteome</keyword>
<dbReference type="Pfam" id="PF02770">
    <property type="entry name" value="Acyl-CoA_dh_M"/>
    <property type="match status" value="1"/>
</dbReference>
<accession>A0A1I6P0L4</accession>
<dbReference type="Pfam" id="PF00441">
    <property type="entry name" value="Acyl-CoA_dh_1"/>
    <property type="match status" value="2"/>
</dbReference>
<dbReference type="Gene3D" id="1.20.140.10">
    <property type="entry name" value="Butyryl-CoA Dehydrogenase, subunit A, domain 3"/>
    <property type="match status" value="1"/>
</dbReference>
<dbReference type="SUPFAM" id="SSF47203">
    <property type="entry name" value="Acyl-CoA dehydrogenase C-terminal domain-like"/>
    <property type="match status" value="1"/>
</dbReference>
<feature type="domain" description="Adaptive response protein AidB N-terminal" evidence="9">
    <location>
        <begin position="14"/>
        <end position="168"/>
    </location>
</feature>
<evidence type="ECO:0000313" key="12">
    <source>
        <dbReference type="Proteomes" id="UP000199199"/>
    </source>
</evidence>
<feature type="domain" description="Acyl-CoA dehydrogenase/oxidase C-terminal" evidence="7">
    <location>
        <begin position="442"/>
        <end position="506"/>
    </location>
</feature>
<dbReference type="RefSeq" id="WP_092900500.1">
    <property type="nucleotide sequence ID" value="NZ_FOZS01000001.1"/>
</dbReference>
<dbReference type="OrthoDB" id="24853at2157"/>
<dbReference type="InterPro" id="IPR006091">
    <property type="entry name" value="Acyl-CoA_Oxase/DH_mid-dom"/>
</dbReference>
<dbReference type="Proteomes" id="UP000199199">
    <property type="component" value="Unassembled WGS sequence"/>
</dbReference>
<evidence type="ECO:0000256" key="4">
    <source>
        <dbReference type="ARBA" id="ARBA00022827"/>
    </source>
</evidence>
<dbReference type="InterPro" id="IPR009075">
    <property type="entry name" value="AcylCo_DH/oxidase_C"/>
</dbReference>
<feature type="domain" description="Acyl-CoA oxidase/dehydrogenase middle" evidence="8">
    <location>
        <begin position="176"/>
        <end position="251"/>
    </location>
</feature>
<dbReference type="InterPro" id="IPR053998">
    <property type="entry name" value="ACDH-11_C"/>
</dbReference>
<dbReference type="InterPro" id="IPR036250">
    <property type="entry name" value="AcylCo_DH-like_C"/>
</dbReference>
<dbReference type="Pfam" id="PF18158">
    <property type="entry name" value="AidB_N"/>
    <property type="match status" value="1"/>
</dbReference>
<evidence type="ECO:0000259" key="7">
    <source>
        <dbReference type="Pfam" id="PF00441"/>
    </source>
</evidence>
<evidence type="ECO:0000259" key="10">
    <source>
        <dbReference type="Pfam" id="PF22217"/>
    </source>
</evidence>
<dbReference type="Gene3D" id="2.40.110.20">
    <property type="match status" value="1"/>
</dbReference>
<dbReference type="PANTHER" id="PTHR42707">
    <property type="entry name" value="ACYL-COA DEHYDROGENASE"/>
    <property type="match status" value="1"/>
</dbReference>
<name>A0A1I6P0L4_9EURY</name>
<evidence type="ECO:0000256" key="2">
    <source>
        <dbReference type="ARBA" id="ARBA00009347"/>
    </source>
</evidence>
<dbReference type="PROSITE" id="PS00073">
    <property type="entry name" value="ACYL_COA_DH_2"/>
    <property type="match status" value="1"/>
</dbReference>
<keyword evidence="3 5" id="KW-0285">Flavoprotein</keyword>
<evidence type="ECO:0000256" key="5">
    <source>
        <dbReference type="RuleBase" id="RU362125"/>
    </source>
</evidence>
<dbReference type="Pfam" id="PF22217">
    <property type="entry name" value="ACDH-11_C"/>
    <property type="match status" value="1"/>
</dbReference>
<feature type="region of interest" description="Disordered" evidence="6">
    <location>
        <begin position="393"/>
        <end position="433"/>
    </location>
</feature>
<feature type="domain" description="Acyl-CoA dehydrogenase/oxidase C-terminal" evidence="7">
    <location>
        <begin position="311"/>
        <end position="392"/>
    </location>
</feature>
<evidence type="ECO:0000259" key="8">
    <source>
        <dbReference type="Pfam" id="PF02770"/>
    </source>
</evidence>
<evidence type="ECO:0000256" key="6">
    <source>
        <dbReference type="SAM" id="MobiDB-lite"/>
    </source>
</evidence>
<dbReference type="PANTHER" id="PTHR42707:SF2">
    <property type="entry name" value="ACD11 DEHYDROGENASE"/>
    <property type="match status" value="1"/>
</dbReference>
<dbReference type="GO" id="GO:0003995">
    <property type="term" value="F:acyl-CoA dehydrogenase activity"/>
    <property type="evidence" value="ECO:0007669"/>
    <property type="project" value="InterPro"/>
</dbReference>
<evidence type="ECO:0000256" key="3">
    <source>
        <dbReference type="ARBA" id="ARBA00022630"/>
    </source>
</evidence>
<comment type="similarity">
    <text evidence="2 5">Belongs to the acyl-CoA dehydrogenase family.</text>
</comment>
<keyword evidence="5" id="KW-0560">Oxidoreductase</keyword>
<dbReference type="InterPro" id="IPR052904">
    <property type="entry name" value="Acyl-CoA_dehydrogenase-like"/>
</dbReference>
<comment type="cofactor">
    <cofactor evidence="1 5">
        <name>FAD</name>
        <dbReference type="ChEBI" id="CHEBI:57692"/>
    </cofactor>
</comment>